<protein>
    <recommendedName>
        <fullName evidence="4">Glycoside hydrolase family 3 N-terminal domain-containing protein</fullName>
    </recommendedName>
</protein>
<dbReference type="Proteomes" id="UP000239907">
    <property type="component" value="Unassembled WGS sequence"/>
</dbReference>
<dbReference type="NCBIfam" id="NF003740">
    <property type="entry name" value="PRK05337.1"/>
    <property type="match status" value="1"/>
</dbReference>
<keyword evidence="3" id="KW-0326">Glycosidase</keyword>
<dbReference type="PANTHER" id="PTHR30480">
    <property type="entry name" value="BETA-HEXOSAMINIDASE-RELATED"/>
    <property type="match status" value="1"/>
</dbReference>
<proteinExistence type="inferred from homology"/>
<dbReference type="Gene3D" id="3.20.20.300">
    <property type="entry name" value="Glycoside hydrolase, family 3, N-terminal domain"/>
    <property type="match status" value="1"/>
</dbReference>
<dbReference type="SUPFAM" id="SSF51445">
    <property type="entry name" value="(Trans)glycosidases"/>
    <property type="match status" value="1"/>
</dbReference>
<gene>
    <name evidence="5" type="ORF">BSZ32_00490</name>
</gene>
<dbReference type="GO" id="GO:0005975">
    <property type="term" value="P:carbohydrate metabolic process"/>
    <property type="evidence" value="ECO:0007669"/>
    <property type="project" value="InterPro"/>
</dbReference>
<dbReference type="PROSITE" id="PS00775">
    <property type="entry name" value="GLYCOSYL_HYDROL_F3"/>
    <property type="match status" value="1"/>
</dbReference>
<dbReference type="InterPro" id="IPR017853">
    <property type="entry name" value="GH"/>
</dbReference>
<evidence type="ECO:0000256" key="1">
    <source>
        <dbReference type="ARBA" id="ARBA00005336"/>
    </source>
</evidence>
<dbReference type="RefSeq" id="WP_105041611.1">
    <property type="nucleotide sequence ID" value="NZ_MQWA01000001.1"/>
</dbReference>
<dbReference type="PANTHER" id="PTHR30480:SF16">
    <property type="entry name" value="GLYCOSIDE HYDROLASE FAMILY 3 DOMAIN PROTEIN"/>
    <property type="match status" value="1"/>
</dbReference>
<evidence type="ECO:0000256" key="2">
    <source>
        <dbReference type="ARBA" id="ARBA00022801"/>
    </source>
</evidence>
<dbReference type="InterPro" id="IPR001764">
    <property type="entry name" value="Glyco_hydro_3_N"/>
</dbReference>
<dbReference type="Pfam" id="PF00933">
    <property type="entry name" value="Glyco_hydro_3"/>
    <property type="match status" value="1"/>
</dbReference>
<dbReference type="InterPro" id="IPR050226">
    <property type="entry name" value="NagZ_Beta-hexosaminidase"/>
</dbReference>
<evidence type="ECO:0000313" key="6">
    <source>
        <dbReference type="Proteomes" id="UP000239907"/>
    </source>
</evidence>
<dbReference type="InterPro" id="IPR036962">
    <property type="entry name" value="Glyco_hydro_3_N_sf"/>
</dbReference>
<evidence type="ECO:0000256" key="3">
    <source>
        <dbReference type="ARBA" id="ARBA00023295"/>
    </source>
</evidence>
<dbReference type="InterPro" id="IPR019800">
    <property type="entry name" value="Glyco_hydro_3_AS"/>
</dbReference>
<dbReference type="GO" id="GO:0009254">
    <property type="term" value="P:peptidoglycan turnover"/>
    <property type="evidence" value="ECO:0007669"/>
    <property type="project" value="TreeGrafter"/>
</dbReference>
<accession>A0A2S7TWK5</accession>
<sequence>MHGQLLLLGIKGYELSTNEIHYLSKIQPGGFILFGRNVQSPTQVRALTDSLREICDIEPIIAIDQEGGRVTRTKEIGNTPPSAEQLRICGKPDLIAWHGIQTGLLLNQLGINMNLAPVLDICYDPEADNALRSRCYGRDAQEVINNAGVYNRNLIRTKVHGCGKHFPSCGLADVDPHHMLPVSHKSKEDMMQSDLLPYTALGDELSAVLTGHTHFSQLDPNSPGLPASLSRNIVTRLLRDQLGYDGVVMTDDLDMGAIINTYGRGPDVKMAIEAGNDMAMICHQTDTAEQALASLQELSGYTLEDSLKRIHKLKRKLAKPIDFSQERWDKLNDEIMELRIKTLGEEAAKFQSDSVANSRSPVEDY</sequence>
<organism evidence="5 6">
    <name type="scientific">Rubritalea profundi</name>
    <dbReference type="NCBI Taxonomy" id="1658618"/>
    <lineage>
        <taxon>Bacteria</taxon>
        <taxon>Pseudomonadati</taxon>
        <taxon>Verrucomicrobiota</taxon>
        <taxon>Verrucomicrobiia</taxon>
        <taxon>Verrucomicrobiales</taxon>
        <taxon>Rubritaleaceae</taxon>
        <taxon>Rubritalea</taxon>
    </lineage>
</organism>
<name>A0A2S7TWK5_9BACT</name>
<dbReference type="GO" id="GO:0004553">
    <property type="term" value="F:hydrolase activity, hydrolyzing O-glycosyl compounds"/>
    <property type="evidence" value="ECO:0007669"/>
    <property type="project" value="InterPro"/>
</dbReference>
<evidence type="ECO:0000259" key="4">
    <source>
        <dbReference type="Pfam" id="PF00933"/>
    </source>
</evidence>
<dbReference type="OrthoDB" id="9805821at2"/>
<keyword evidence="2" id="KW-0378">Hydrolase</keyword>
<keyword evidence="6" id="KW-1185">Reference proteome</keyword>
<feature type="domain" description="Glycoside hydrolase family 3 N-terminal" evidence="4">
    <location>
        <begin position="14"/>
        <end position="312"/>
    </location>
</feature>
<comment type="similarity">
    <text evidence="1">Belongs to the glycosyl hydrolase 3 family.</text>
</comment>
<dbReference type="AlphaFoldDB" id="A0A2S7TWK5"/>
<evidence type="ECO:0000313" key="5">
    <source>
        <dbReference type="EMBL" id="PQJ27126.1"/>
    </source>
</evidence>
<reference evidence="5 6" key="1">
    <citation type="submission" date="2016-12" db="EMBL/GenBank/DDBJ databases">
        <title>Study of bacterial adaptation to deep sea.</title>
        <authorList>
            <person name="Song J."/>
            <person name="Yoshizawa S."/>
            <person name="Kogure K."/>
        </authorList>
    </citation>
    <scope>NUCLEOTIDE SEQUENCE [LARGE SCALE GENOMIC DNA]</scope>
    <source>
        <strain evidence="5 6">SAORIC-165</strain>
    </source>
</reference>
<dbReference type="EMBL" id="MQWA01000001">
    <property type="protein sequence ID" value="PQJ27126.1"/>
    <property type="molecule type" value="Genomic_DNA"/>
</dbReference>
<comment type="caution">
    <text evidence="5">The sequence shown here is derived from an EMBL/GenBank/DDBJ whole genome shotgun (WGS) entry which is preliminary data.</text>
</comment>